<evidence type="ECO:0000313" key="2">
    <source>
        <dbReference type="EMBL" id="KNZ43066.1"/>
    </source>
</evidence>
<organism evidence="2 3">
    <name type="scientific">Acetobacterium bakii</name>
    <dbReference type="NCBI Taxonomy" id="52689"/>
    <lineage>
        <taxon>Bacteria</taxon>
        <taxon>Bacillati</taxon>
        <taxon>Bacillota</taxon>
        <taxon>Clostridia</taxon>
        <taxon>Eubacteriales</taxon>
        <taxon>Eubacteriaceae</taxon>
        <taxon>Acetobacterium</taxon>
    </lineage>
</organism>
<evidence type="ECO:0000256" key="1">
    <source>
        <dbReference type="SAM" id="Phobius"/>
    </source>
</evidence>
<feature type="transmembrane region" description="Helical" evidence="1">
    <location>
        <begin position="28"/>
        <end position="49"/>
    </location>
</feature>
<dbReference type="AlphaFoldDB" id="A0A0L6U3H1"/>
<dbReference type="STRING" id="52689.AKG39_02615"/>
<dbReference type="EMBL" id="LGYO01000007">
    <property type="protein sequence ID" value="KNZ43066.1"/>
    <property type="molecule type" value="Genomic_DNA"/>
</dbReference>
<accession>A0A0L6U3H1</accession>
<dbReference type="OrthoDB" id="1778776at2"/>
<keyword evidence="3" id="KW-1185">Reference proteome</keyword>
<dbReference type="RefSeq" id="WP_050738803.1">
    <property type="nucleotide sequence ID" value="NZ_LGYO01000007.1"/>
</dbReference>
<name>A0A0L6U3H1_9FIRM</name>
<reference evidence="3" key="1">
    <citation type="submission" date="2015-07" db="EMBL/GenBank/DDBJ databases">
        <title>Draft genome sequence of Acetobacterium bakii DSM 8293, a potential psychrophilic chemical producer through syngas fermentation.</title>
        <authorList>
            <person name="Song Y."/>
            <person name="Hwang S."/>
            <person name="Cho B.-K."/>
        </authorList>
    </citation>
    <scope>NUCLEOTIDE SEQUENCE [LARGE SCALE GENOMIC DNA]</scope>
    <source>
        <strain evidence="3">DSM 8239</strain>
    </source>
</reference>
<evidence type="ECO:0000313" key="3">
    <source>
        <dbReference type="Proteomes" id="UP000036873"/>
    </source>
</evidence>
<dbReference type="Proteomes" id="UP000036873">
    <property type="component" value="Unassembled WGS sequence"/>
</dbReference>
<keyword evidence="1" id="KW-1133">Transmembrane helix</keyword>
<proteinExistence type="predicted"/>
<keyword evidence="1" id="KW-0472">Membrane</keyword>
<protein>
    <submittedName>
        <fullName evidence="2">Uncharacterized protein</fullName>
    </submittedName>
</protein>
<keyword evidence="1" id="KW-0812">Transmembrane</keyword>
<comment type="caution">
    <text evidence="2">The sequence shown here is derived from an EMBL/GenBank/DDBJ whole genome shotgun (WGS) entry which is preliminary data.</text>
</comment>
<gene>
    <name evidence="2" type="ORF">AKG39_02615</name>
</gene>
<sequence length="73" mass="8988">MLEENNYDTVLQSDHSESEKTPFYYRKWWLLLWSLLLWPIGLFMLWAYFANMKKNELPRTNIVKDDFEDILKV</sequence>